<comment type="caution">
    <text evidence="2">The sequence shown here is derived from an EMBL/GenBank/DDBJ whole genome shotgun (WGS) entry which is preliminary data.</text>
</comment>
<protein>
    <submittedName>
        <fullName evidence="2">Uncharacterized protein</fullName>
    </submittedName>
</protein>
<reference evidence="2" key="2">
    <citation type="submission" date="2023-06" db="EMBL/GenBank/DDBJ databases">
        <authorList>
            <person name="Ma L."/>
            <person name="Liu K.-W."/>
            <person name="Li Z."/>
            <person name="Hsiao Y.-Y."/>
            <person name="Qi Y."/>
            <person name="Fu T."/>
            <person name="Tang G."/>
            <person name="Zhang D."/>
            <person name="Sun W.-H."/>
            <person name="Liu D.-K."/>
            <person name="Li Y."/>
            <person name="Chen G.-Z."/>
            <person name="Liu X.-D."/>
            <person name="Liao X.-Y."/>
            <person name="Jiang Y.-T."/>
            <person name="Yu X."/>
            <person name="Hao Y."/>
            <person name="Huang J."/>
            <person name="Zhao X.-W."/>
            <person name="Ke S."/>
            <person name="Chen Y.-Y."/>
            <person name="Wu W.-L."/>
            <person name="Hsu J.-L."/>
            <person name="Lin Y.-F."/>
            <person name="Huang M.-D."/>
            <person name="Li C.-Y."/>
            <person name="Huang L."/>
            <person name="Wang Z.-W."/>
            <person name="Zhao X."/>
            <person name="Zhong W.-Y."/>
            <person name="Peng D.-H."/>
            <person name="Ahmad S."/>
            <person name="Lan S."/>
            <person name="Zhang J.-S."/>
            <person name="Tsai W.-C."/>
            <person name="Van De Peer Y."/>
            <person name="Liu Z.-J."/>
        </authorList>
    </citation>
    <scope>NUCLEOTIDE SEQUENCE</scope>
    <source>
        <strain evidence="2">CP</strain>
        <tissue evidence="2">Leaves</tissue>
    </source>
</reference>
<sequence length="95" mass="10758">MARDSVKVNDDRVKIDEWCLFWERRKKTQFGEEEEKEIEREIPSCYNVAKASDYDDKDGVALFFGGPRPEASPPVGLKPEPGSTGPFKPEPVGRT</sequence>
<evidence type="ECO:0000256" key="1">
    <source>
        <dbReference type="SAM" id="MobiDB-lite"/>
    </source>
</evidence>
<dbReference type="AlphaFoldDB" id="A0AAV9EAG2"/>
<gene>
    <name evidence="2" type="ORF">QJS10_CPA08g01081</name>
</gene>
<organism evidence="2 3">
    <name type="scientific">Acorus calamus</name>
    <name type="common">Sweet flag</name>
    <dbReference type="NCBI Taxonomy" id="4465"/>
    <lineage>
        <taxon>Eukaryota</taxon>
        <taxon>Viridiplantae</taxon>
        <taxon>Streptophyta</taxon>
        <taxon>Embryophyta</taxon>
        <taxon>Tracheophyta</taxon>
        <taxon>Spermatophyta</taxon>
        <taxon>Magnoliopsida</taxon>
        <taxon>Liliopsida</taxon>
        <taxon>Acoraceae</taxon>
        <taxon>Acorus</taxon>
    </lineage>
</organism>
<dbReference type="EMBL" id="JAUJYO010000008">
    <property type="protein sequence ID" value="KAK1310354.1"/>
    <property type="molecule type" value="Genomic_DNA"/>
</dbReference>
<dbReference type="Proteomes" id="UP001180020">
    <property type="component" value="Unassembled WGS sequence"/>
</dbReference>
<accession>A0AAV9EAG2</accession>
<proteinExistence type="predicted"/>
<keyword evidence="3" id="KW-1185">Reference proteome</keyword>
<name>A0AAV9EAG2_ACOCL</name>
<evidence type="ECO:0000313" key="2">
    <source>
        <dbReference type="EMBL" id="KAK1310354.1"/>
    </source>
</evidence>
<feature type="region of interest" description="Disordered" evidence="1">
    <location>
        <begin position="64"/>
        <end position="95"/>
    </location>
</feature>
<reference evidence="2" key="1">
    <citation type="journal article" date="2023" name="Nat. Commun.">
        <title>Diploid and tetraploid genomes of Acorus and the evolution of monocots.</title>
        <authorList>
            <person name="Ma L."/>
            <person name="Liu K.W."/>
            <person name="Li Z."/>
            <person name="Hsiao Y.Y."/>
            <person name="Qi Y."/>
            <person name="Fu T."/>
            <person name="Tang G.D."/>
            <person name="Zhang D."/>
            <person name="Sun W.H."/>
            <person name="Liu D.K."/>
            <person name="Li Y."/>
            <person name="Chen G.Z."/>
            <person name="Liu X.D."/>
            <person name="Liao X.Y."/>
            <person name="Jiang Y.T."/>
            <person name="Yu X."/>
            <person name="Hao Y."/>
            <person name="Huang J."/>
            <person name="Zhao X.W."/>
            <person name="Ke S."/>
            <person name="Chen Y.Y."/>
            <person name="Wu W.L."/>
            <person name="Hsu J.L."/>
            <person name="Lin Y.F."/>
            <person name="Huang M.D."/>
            <person name="Li C.Y."/>
            <person name="Huang L."/>
            <person name="Wang Z.W."/>
            <person name="Zhao X."/>
            <person name="Zhong W.Y."/>
            <person name="Peng D.H."/>
            <person name="Ahmad S."/>
            <person name="Lan S."/>
            <person name="Zhang J.S."/>
            <person name="Tsai W.C."/>
            <person name="Van de Peer Y."/>
            <person name="Liu Z.J."/>
        </authorList>
    </citation>
    <scope>NUCLEOTIDE SEQUENCE</scope>
    <source>
        <strain evidence="2">CP</strain>
    </source>
</reference>
<evidence type="ECO:0000313" key="3">
    <source>
        <dbReference type="Proteomes" id="UP001180020"/>
    </source>
</evidence>